<dbReference type="EMBL" id="CAEQ01002516">
    <property type="protein sequence ID" value="CCD16966.1"/>
    <property type="molecule type" value="Genomic_DNA"/>
</dbReference>
<evidence type="ECO:0000256" key="1">
    <source>
        <dbReference type="SAM" id="Phobius"/>
    </source>
</evidence>
<keyword evidence="2" id="KW-0732">Signal</keyword>
<dbReference type="Proteomes" id="UP000000702">
    <property type="component" value="Unassembled WGS sequence"/>
</dbReference>
<reference evidence="4" key="1">
    <citation type="submission" date="2011-07" db="EMBL/GenBank/DDBJ databases">
        <title>Divergent evolution of antigenic variation in African trypanosomes.</title>
        <authorList>
            <person name="Jackson A.P."/>
            <person name="Berry A."/>
            <person name="Allison H.C."/>
            <person name="Burton P."/>
            <person name="Anderson J."/>
            <person name="Aslett M."/>
            <person name="Brown R."/>
            <person name="Corton N."/>
            <person name="Harris D."/>
            <person name="Hauser H."/>
            <person name="Gamble J."/>
            <person name="Gilderthorp R."/>
            <person name="McQuillan J."/>
            <person name="Quail M.A."/>
            <person name="Sanders M."/>
            <person name="Van Tonder A."/>
            <person name="Ginger M.L."/>
            <person name="Donelson J.E."/>
            <person name="Field M.C."/>
            <person name="Barry J.D."/>
            <person name="Berriman M."/>
            <person name="Hertz-Fowler C."/>
        </authorList>
    </citation>
    <scope>NUCLEOTIDE SEQUENCE [LARGE SCALE GENOMIC DNA]</scope>
    <source>
        <strain evidence="4">IL3000</strain>
    </source>
</reference>
<comment type="caution">
    <text evidence="3">The sequence shown here is derived from an EMBL/GenBank/DDBJ whole genome shotgun (WGS) entry which is preliminary data.</text>
</comment>
<name>F9WI21_TRYCI</name>
<feature type="transmembrane region" description="Helical" evidence="1">
    <location>
        <begin position="47"/>
        <end position="71"/>
    </location>
</feature>
<gene>
    <name evidence="3" type="ORF">TCIL3000_0_00110</name>
</gene>
<keyword evidence="4" id="KW-1185">Reference proteome</keyword>
<proteinExistence type="predicted"/>
<organism evidence="3 4">
    <name type="scientific">Trypanosoma congolense (strain IL3000)</name>
    <dbReference type="NCBI Taxonomy" id="1068625"/>
    <lineage>
        <taxon>Eukaryota</taxon>
        <taxon>Discoba</taxon>
        <taxon>Euglenozoa</taxon>
        <taxon>Kinetoplastea</taxon>
        <taxon>Metakinetoplastina</taxon>
        <taxon>Trypanosomatida</taxon>
        <taxon>Trypanosomatidae</taxon>
        <taxon>Trypanosoma</taxon>
        <taxon>Nannomonas</taxon>
    </lineage>
</organism>
<protein>
    <submittedName>
        <fullName evidence="3">WGS project CAEQ00000000 data, annotated contig 7</fullName>
    </submittedName>
</protein>
<reference evidence="3 4" key="2">
    <citation type="journal article" date="2012" name="Proc. Natl. Acad. Sci. U.S.A.">
        <title>Antigenic diversity is generated by distinct evolutionary mechanisms in African trypanosome species.</title>
        <authorList>
            <person name="Jackson A.P."/>
            <person name="Berry A."/>
            <person name="Aslett M."/>
            <person name="Allison H.C."/>
            <person name="Burton P."/>
            <person name="Vavrova-Anderson J."/>
            <person name="Brown R."/>
            <person name="Browne H."/>
            <person name="Corton N."/>
            <person name="Hauser H."/>
            <person name="Gamble J."/>
            <person name="Gilderthorp R."/>
            <person name="Marcello L."/>
            <person name="McQuillan J."/>
            <person name="Otto T.D."/>
            <person name="Quail M.A."/>
            <person name="Sanders M.J."/>
            <person name="van Tonder A."/>
            <person name="Ginger M.L."/>
            <person name="Field M.C."/>
            <person name="Barry J.D."/>
            <person name="Hertz-Fowler C."/>
            <person name="Berriman M."/>
        </authorList>
    </citation>
    <scope>NUCLEOTIDE SEQUENCE [LARGE SCALE GENOMIC DNA]</scope>
    <source>
        <strain evidence="3 4">IL3000</strain>
    </source>
</reference>
<evidence type="ECO:0000256" key="2">
    <source>
        <dbReference type="SAM" id="SignalP"/>
    </source>
</evidence>
<keyword evidence="1" id="KW-0812">Transmembrane</keyword>
<evidence type="ECO:0000313" key="4">
    <source>
        <dbReference type="Proteomes" id="UP000000702"/>
    </source>
</evidence>
<sequence length="172" mass="20218">MHSEWRIICGIFLLLCCTQRVEFYAVRSIQEAMMLTGIFTPYYFETWLCEIVCLSLHNCSAPALLFVYFYRRNEREEWREQLSNIGVHPLGRLFRLVLHYWALNTIVLPHIVHISTTVPFAVLTPLIMYMFFLISFGTFLVVEDLCYFPLLLFRLPFVKGGAPQHMVSLVNE</sequence>
<feature type="chain" id="PRO_5003390413" evidence="2">
    <location>
        <begin position="24"/>
        <end position="172"/>
    </location>
</feature>
<feature type="transmembrane region" description="Helical" evidence="1">
    <location>
        <begin position="118"/>
        <end position="142"/>
    </location>
</feature>
<accession>F9WI21</accession>
<evidence type="ECO:0000313" key="3">
    <source>
        <dbReference type="EMBL" id="CCD16966.1"/>
    </source>
</evidence>
<dbReference type="VEuPathDB" id="TriTrypDB:TcIL3000_0_00110"/>
<keyword evidence="1" id="KW-1133">Transmembrane helix</keyword>
<feature type="signal peptide" evidence="2">
    <location>
        <begin position="1"/>
        <end position="23"/>
    </location>
</feature>
<keyword evidence="1" id="KW-0472">Membrane</keyword>
<dbReference type="AlphaFoldDB" id="F9WI21"/>